<organism evidence="1 2">
    <name type="scientific">Paralvinella palmiformis</name>
    <dbReference type="NCBI Taxonomy" id="53620"/>
    <lineage>
        <taxon>Eukaryota</taxon>
        <taxon>Metazoa</taxon>
        <taxon>Spiralia</taxon>
        <taxon>Lophotrochozoa</taxon>
        <taxon>Annelida</taxon>
        <taxon>Polychaeta</taxon>
        <taxon>Sedentaria</taxon>
        <taxon>Canalipalpata</taxon>
        <taxon>Terebellida</taxon>
        <taxon>Terebelliformia</taxon>
        <taxon>Alvinellidae</taxon>
        <taxon>Paralvinella</taxon>
    </lineage>
</organism>
<dbReference type="GO" id="GO:0061343">
    <property type="term" value="P:cell adhesion involved in heart morphogenesis"/>
    <property type="evidence" value="ECO:0007669"/>
    <property type="project" value="TreeGrafter"/>
</dbReference>
<evidence type="ECO:0000313" key="2">
    <source>
        <dbReference type="Proteomes" id="UP001208570"/>
    </source>
</evidence>
<keyword evidence="2" id="KW-1185">Reference proteome</keyword>
<evidence type="ECO:0000313" key="1">
    <source>
        <dbReference type="EMBL" id="KAK2164351.1"/>
    </source>
</evidence>
<dbReference type="GO" id="GO:0007508">
    <property type="term" value="P:larval heart development"/>
    <property type="evidence" value="ECO:0007669"/>
    <property type="project" value="TreeGrafter"/>
</dbReference>
<dbReference type="PANTHER" id="PTHR33395:SF21">
    <property type="entry name" value="PERICARDIN"/>
    <property type="match status" value="1"/>
</dbReference>
<gene>
    <name evidence="1" type="ORF">LSH36_65g06023</name>
</gene>
<dbReference type="PANTHER" id="PTHR33395">
    <property type="entry name" value="TRANSCRIPTASE, PUTATIVE-RELATED-RELATED"/>
    <property type="match status" value="1"/>
</dbReference>
<accession>A0AAD9NDK3</accession>
<sequence>MYDLLHGLSSLKATHLMTVRGFNYTNIDWSTTTITKASQHTSQIFIDAVRDVFLHQHVTEPTRYWHGQNPNVQDLILTDEENTIKIIEYIPGLGDYIDYVRATQEKNEPTKMTRNLCREFEKDIAKNIKTDPKLSGGTPIQS</sequence>
<comment type="caution">
    <text evidence="1">The sequence shown here is derived from an EMBL/GenBank/DDBJ whole genome shotgun (WGS) entry which is preliminary data.</text>
</comment>
<reference evidence="1" key="1">
    <citation type="journal article" date="2023" name="Mol. Biol. Evol.">
        <title>Third-Generation Sequencing Reveals the Adaptive Role of the Epigenome in Three Deep-Sea Polychaetes.</title>
        <authorList>
            <person name="Perez M."/>
            <person name="Aroh O."/>
            <person name="Sun Y."/>
            <person name="Lan Y."/>
            <person name="Juniper S.K."/>
            <person name="Young C.R."/>
            <person name="Angers B."/>
            <person name="Qian P.Y."/>
        </authorList>
    </citation>
    <scope>NUCLEOTIDE SEQUENCE</scope>
    <source>
        <strain evidence="1">P08H-3</strain>
    </source>
</reference>
<dbReference type="GO" id="GO:0031012">
    <property type="term" value="C:extracellular matrix"/>
    <property type="evidence" value="ECO:0007669"/>
    <property type="project" value="TreeGrafter"/>
</dbReference>
<name>A0AAD9NDK3_9ANNE</name>
<dbReference type="AlphaFoldDB" id="A0AAD9NDK3"/>
<protein>
    <submittedName>
        <fullName evidence="1">Uncharacterized protein</fullName>
    </submittedName>
</protein>
<proteinExistence type="predicted"/>
<dbReference type="EMBL" id="JAODUP010000065">
    <property type="protein sequence ID" value="KAK2164351.1"/>
    <property type="molecule type" value="Genomic_DNA"/>
</dbReference>
<dbReference type="Proteomes" id="UP001208570">
    <property type="component" value="Unassembled WGS sequence"/>
</dbReference>